<reference evidence="2 4" key="1">
    <citation type="submission" date="2018-06" db="EMBL/GenBank/DDBJ databases">
        <authorList>
            <consortium name="Pathogen Informatics"/>
            <person name="Doyle S."/>
        </authorList>
    </citation>
    <scope>NUCLEOTIDE SEQUENCE [LARGE SCALE GENOMIC DNA]</scope>
    <source>
        <strain evidence="2 4">NCTC11224</strain>
    </source>
</reference>
<dbReference type="InterPro" id="IPR001584">
    <property type="entry name" value="Integrase_cat-core"/>
</dbReference>
<dbReference type="EMBL" id="UAVW01000021">
    <property type="protein sequence ID" value="SQB16657.1"/>
    <property type="molecule type" value="Genomic_DNA"/>
</dbReference>
<dbReference type="Gene3D" id="3.30.420.10">
    <property type="entry name" value="Ribonuclease H-like superfamily/Ribonuclease H"/>
    <property type="match status" value="1"/>
</dbReference>
<dbReference type="AlphaFoldDB" id="A0A2X2U3L9"/>
<sequence length="211" mass="24510">MVQTYLSSAIDDHSRYLVHSRFYDNQEESIVEDTFRNVLLKAGACDAVYFDNGSQYVAKQLKFSLARLGITVRHAKVRSGKSKGKIEKFHQVADAFLREARIHKVKTLEELNRHWKNYLEEYCHKQPHEGIREYYESLGMPVPPEGITPLQEWNRDCRPLKFLDTSVVAEAFLHHEERLVDKGGCISFQGRKYETKPSLIGLKRLPQSRSK</sequence>
<dbReference type="RefSeq" id="WP_242997662.1">
    <property type="nucleotide sequence ID" value="NZ_JAIWZC010000001.1"/>
</dbReference>
<dbReference type="SUPFAM" id="SSF53098">
    <property type="entry name" value="Ribonuclease H-like"/>
    <property type="match status" value="1"/>
</dbReference>
<dbReference type="EMBL" id="UAVW01000007">
    <property type="protein sequence ID" value="SQB10726.1"/>
    <property type="molecule type" value="Genomic_DNA"/>
</dbReference>
<dbReference type="Proteomes" id="UP000251853">
    <property type="component" value="Unassembled WGS sequence"/>
</dbReference>
<protein>
    <submittedName>
        <fullName evidence="2">Transposase</fullName>
    </submittedName>
</protein>
<dbReference type="GO" id="GO:0015074">
    <property type="term" value="P:DNA integration"/>
    <property type="evidence" value="ECO:0007669"/>
    <property type="project" value="InterPro"/>
</dbReference>
<proteinExistence type="predicted"/>
<feature type="domain" description="Integrase catalytic" evidence="1">
    <location>
        <begin position="1"/>
        <end position="151"/>
    </location>
</feature>
<organism evidence="2 4">
    <name type="scientific">Enterocloster clostridioformis</name>
    <dbReference type="NCBI Taxonomy" id="1531"/>
    <lineage>
        <taxon>Bacteria</taxon>
        <taxon>Bacillati</taxon>
        <taxon>Bacillota</taxon>
        <taxon>Clostridia</taxon>
        <taxon>Lachnospirales</taxon>
        <taxon>Lachnospiraceae</taxon>
        <taxon>Enterocloster</taxon>
    </lineage>
</organism>
<dbReference type="PANTHER" id="PTHR35004">
    <property type="entry name" value="TRANSPOSASE RV3428C-RELATED"/>
    <property type="match status" value="1"/>
</dbReference>
<evidence type="ECO:0000313" key="2">
    <source>
        <dbReference type="EMBL" id="SQB10726.1"/>
    </source>
</evidence>
<dbReference type="PANTHER" id="PTHR35004:SF6">
    <property type="entry name" value="TRANSPOSASE"/>
    <property type="match status" value="1"/>
</dbReference>
<dbReference type="PROSITE" id="PS50994">
    <property type="entry name" value="INTEGRASE"/>
    <property type="match status" value="1"/>
</dbReference>
<dbReference type="InterPro" id="IPR036397">
    <property type="entry name" value="RNaseH_sf"/>
</dbReference>
<keyword evidence="4" id="KW-1185">Reference proteome</keyword>
<accession>A0A2X2U3L9</accession>
<evidence type="ECO:0000313" key="4">
    <source>
        <dbReference type="Proteomes" id="UP000251853"/>
    </source>
</evidence>
<name>A0A2X2U3L9_9FIRM</name>
<dbReference type="GO" id="GO:0003676">
    <property type="term" value="F:nucleic acid binding"/>
    <property type="evidence" value="ECO:0007669"/>
    <property type="project" value="InterPro"/>
</dbReference>
<evidence type="ECO:0000259" key="1">
    <source>
        <dbReference type="PROSITE" id="PS50994"/>
    </source>
</evidence>
<dbReference type="InterPro" id="IPR012337">
    <property type="entry name" value="RNaseH-like_sf"/>
</dbReference>
<gene>
    <name evidence="2" type="ORF">NCTC11224_02063</name>
    <name evidence="3" type="ORF">NCTC11224_05717</name>
</gene>
<evidence type="ECO:0000313" key="3">
    <source>
        <dbReference type="EMBL" id="SQB16657.1"/>
    </source>
</evidence>